<dbReference type="Proteomes" id="UP000092154">
    <property type="component" value="Unassembled WGS sequence"/>
</dbReference>
<dbReference type="OrthoDB" id="10013407at2759"/>
<protein>
    <recommendedName>
        <fullName evidence="7">Peptide hydrolase</fullName>
        <ecNumber evidence="7">3.4.-.-</ecNumber>
    </recommendedName>
</protein>
<keyword evidence="10" id="KW-1185">Reference proteome</keyword>
<dbReference type="InterPro" id="IPR007484">
    <property type="entry name" value="Peptidase_M28"/>
</dbReference>
<dbReference type="Pfam" id="PF04389">
    <property type="entry name" value="Peptidase_M28"/>
    <property type="match status" value="1"/>
</dbReference>
<keyword evidence="3 7" id="KW-0645">Protease</keyword>
<dbReference type="InterPro" id="IPR045175">
    <property type="entry name" value="M28_fam"/>
</dbReference>
<evidence type="ECO:0000256" key="2">
    <source>
        <dbReference type="ARBA" id="ARBA00005634"/>
    </source>
</evidence>
<gene>
    <name evidence="9" type="ORF">K503DRAFT_97239</name>
</gene>
<evidence type="ECO:0000256" key="6">
    <source>
        <dbReference type="ARBA" id="ARBA00022833"/>
    </source>
</evidence>
<dbReference type="SUPFAM" id="SSF53187">
    <property type="entry name" value="Zn-dependent exopeptidases"/>
    <property type="match status" value="1"/>
</dbReference>
<dbReference type="InParanoid" id="A0A1B7MFE7"/>
<comment type="similarity">
    <text evidence="2">Belongs to the peptidase M28 family. M28B subfamily.</text>
</comment>
<evidence type="ECO:0000256" key="3">
    <source>
        <dbReference type="ARBA" id="ARBA00022670"/>
    </source>
</evidence>
<comment type="cofactor">
    <cofactor evidence="1">
        <name>Zn(2+)</name>
        <dbReference type="ChEBI" id="CHEBI:29105"/>
    </cofactor>
</comment>
<evidence type="ECO:0000256" key="4">
    <source>
        <dbReference type="ARBA" id="ARBA00022723"/>
    </source>
</evidence>
<evidence type="ECO:0000256" key="7">
    <source>
        <dbReference type="RuleBase" id="RU361240"/>
    </source>
</evidence>
<feature type="domain" description="Peptidase M28" evidence="8">
    <location>
        <begin position="282"/>
        <end position="473"/>
    </location>
</feature>
<proteinExistence type="inferred from homology"/>
<accession>A0A1B7MFE7</accession>
<dbReference type="GO" id="GO:0006508">
    <property type="term" value="P:proteolysis"/>
    <property type="evidence" value="ECO:0007669"/>
    <property type="project" value="UniProtKB-KW"/>
</dbReference>
<dbReference type="GO" id="GO:0046872">
    <property type="term" value="F:metal ion binding"/>
    <property type="evidence" value="ECO:0007669"/>
    <property type="project" value="UniProtKB-KW"/>
</dbReference>
<reference evidence="9 10" key="1">
    <citation type="submission" date="2016-06" db="EMBL/GenBank/DDBJ databases">
        <title>Comparative genomics of the ectomycorrhizal sister species Rhizopogon vinicolor and Rhizopogon vesiculosus (Basidiomycota: Boletales) reveals a divergence of the mating type B locus.</title>
        <authorList>
            <consortium name="DOE Joint Genome Institute"/>
            <person name="Mujic A.B."/>
            <person name="Kuo A."/>
            <person name="Tritt A."/>
            <person name="Lipzen A."/>
            <person name="Chen C."/>
            <person name="Johnson J."/>
            <person name="Sharma A."/>
            <person name="Barry K."/>
            <person name="Grigoriev I.V."/>
            <person name="Spatafora J.W."/>
        </authorList>
    </citation>
    <scope>NUCLEOTIDE SEQUENCE [LARGE SCALE GENOMIC DNA]</scope>
    <source>
        <strain evidence="9 10">AM-OR11-026</strain>
    </source>
</reference>
<dbReference type="EMBL" id="KV449455">
    <property type="protein sequence ID" value="OAX31323.1"/>
    <property type="molecule type" value="Genomic_DNA"/>
</dbReference>
<keyword evidence="4 7" id="KW-0479">Metal-binding</keyword>
<keyword evidence="5 7" id="KW-0378">Hydrolase</keyword>
<evidence type="ECO:0000256" key="1">
    <source>
        <dbReference type="ARBA" id="ARBA00001947"/>
    </source>
</evidence>
<evidence type="ECO:0000256" key="5">
    <source>
        <dbReference type="ARBA" id="ARBA00022801"/>
    </source>
</evidence>
<sequence length="512" mass="55713">MLDSTRLQPDMVSFSPTVGIASAALLFITPYTQDISAIEIAPGCLTDNYFGTYGVQSVFHISTPCLENSSFQDFETATLIPYVADGDRQLVWLQESAIDSALVTPEYEVEVQHFVKWLEEDGYAMGGASGYQQILFTTPEPRVELQFIKVQPGVAFHGLVAVDPSLVPSLEALLPRYWKTYILPEQPMSYLPVPKRAIEHVKSLLETARFDPVVSSIVNSISLDQMRANIRWLTGEDGESGIVSRHSSSEGSRVAANWLKERFEEAGATCELKPFKMDFAPNVVCKYSASVDKTSTVLISGHYDSRGSSGSQRAPGGNDDGSGTIAILGIAHVIASTGIKFRSNVELIAFAGEEQGLYGSRAYAREMREKDANITVMIQADMLGYHAPGEPPQLGLPMFIGTPEVAQLVSKISAIYSPELSVGSTIVCCSDHQSFLVQGFPATQLFERAGLVADPMYHNSGDLSERPGYDLNQIRSIAKVQFATLLHAAGFDLPSENTAPSMNSGSLPRFMP</sequence>
<dbReference type="AlphaFoldDB" id="A0A1B7MFE7"/>
<organism evidence="9 10">
    <name type="scientific">Rhizopogon vinicolor AM-OR11-026</name>
    <dbReference type="NCBI Taxonomy" id="1314800"/>
    <lineage>
        <taxon>Eukaryota</taxon>
        <taxon>Fungi</taxon>
        <taxon>Dikarya</taxon>
        <taxon>Basidiomycota</taxon>
        <taxon>Agaricomycotina</taxon>
        <taxon>Agaricomycetes</taxon>
        <taxon>Agaricomycetidae</taxon>
        <taxon>Boletales</taxon>
        <taxon>Suillineae</taxon>
        <taxon>Rhizopogonaceae</taxon>
        <taxon>Rhizopogon</taxon>
    </lineage>
</organism>
<dbReference type="EC" id="3.4.-.-" evidence="7"/>
<dbReference type="PANTHER" id="PTHR12147:SF26">
    <property type="entry name" value="PEPTIDASE M28 DOMAIN-CONTAINING PROTEIN"/>
    <property type="match status" value="1"/>
</dbReference>
<evidence type="ECO:0000313" key="10">
    <source>
        <dbReference type="Proteomes" id="UP000092154"/>
    </source>
</evidence>
<dbReference type="Gene3D" id="3.40.630.10">
    <property type="entry name" value="Zn peptidases"/>
    <property type="match status" value="1"/>
</dbReference>
<keyword evidence="6 7" id="KW-0862">Zinc</keyword>
<dbReference type="PANTHER" id="PTHR12147">
    <property type="entry name" value="METALLOPEPTIDASE M28 FAMILY MEMBER"/>
    <property type="match status" value="1"/>
</dbReference>
<evidence type="ECO:0000259" key="8">
    <source>
        <dbReference type="Pfam" id="PF04389"/>
    </source>
</evidence>
<name>A0A1B7MFE7_9AGAM</name>
<evidence type="ECO:0000313" key="9">
    <source>
        <dbReference type="EMBL" id="OAX31323.1"/>
    </source>
</evidence>
<dbReference type="STRING" id="1314800.A0A1B7MFE7"/>
<dbReference type="GO" id="GO:0008235">
    <property type="term" value="F:metalloexopeptidase activity"/>
    <property type="evidence" value="ECO:0007669"/>
    <property type="project" value="InterPro"/>
</dbReference>